<keyword evidence="2" id="KW-1185">Reference proteome</keyword>
<dbReference type="PANTHER" id="PTHR48424">
    <property type="entry name" value="DYNEIN LIGHT CHAIN-RELATED"/>
    <property type="match status" value="1"/>
</dbReference>
<organism evidence="1 2">
    <name type="scientific">Pseudonaja textilis</name>
    <name type="common">Eastern brown snake</name>
    <dbReference type="NCBI Taxonomy" id="8673"/>
    <lineage>
        <taxon>Eukaryota</taxon>
        <taxon>Metazoa</taxon>
        <taxon>Chordata</taxon>
        <taxon>Craniata</taxon>
        <taxon>Vertebrata</taxon>
        <taxon>Euteleostomi</taxon>
        <taxon>Lepidosauria</taxon>
        <taxon>Squamata</taxon>
        <taxon>Bifurcata</taxon>
        <taxon>Unidentata</taxon>
        <taxon>Episquamata</taxon>
        <taxon>Toxicofera</taxon>
        <taxon>Serpentes</taxon>
        <taxon>Colubroidea</taxon>
        <taxon>Elapidae</taxon>
        <taxon>Hydrophiinae</taxon>
        <taxon>Pseudonaja</taxon>
    </lineage>
</organism>
<evidence type="ECO:0000313" key="1">
    <source>
        <dbReference type="Ensembl" id="ENSPTXP00000016114.1"/>
    </source>
</evidence>
<proteinExistence type="predicted"/>
<sequence length="117" mass="13782">ILLTRLEKENSNLTQVKVDEVFGLMSHVAAKISSHNAVPSRIVFLVKFLEENPLKSYNIFLNVIFFQGLCSTLHRVLLHLLRHICIFDHSLSITHDYLQRMRNYYLIHLFYKQGIQK</sequence>
<dbReference type="OMA" id="GFMCHVT"/>
<name>A0A670YYR0_PSETE</name>
<dbReference type="GeneTree" id="ENSGT00390000001618"/>
<dbReference type="Ensembl" id="ENSPTXT00000016605.1">
    <property type="protein sequence ID" value="ENSPTXP00000016114.1"/>
    <property type="gene ID" value="ENSPTXG00000011138.1"/>
</dbReference>
<dbReference type="AlphaFoldDB" id="A0A670YYR0"/>
<accession>A0A670YYR0</accession>
<reference evidence="1" key="2">
    <citation type="submission" date="2025-09" db="UniProtKB">
        <authorList>
            <consortium name="Ensembl"/>
        </authorList>
    </citation>
    <scope>IDENTIFICATION</scope>
</reference>
<protein>
    <submittedName>
        <fullName evidence="1">Uncharacterized protein</fullName>
    </submittedName>
</protein>
<dbReference type="PANTHER" id="PTHR48424:SF3">
    <property type="entry name" value="DYNEIN LIGHT CHAIN-RELATED"/>
    <property type="match status" value="1"/>
</dbReference>
<dbReference type="Proteomes" id="UP000472273">
    <property type="component" value="Unplaced"/>
</dbReference>
<reference evidence="1" key="1">
    <citation type="submission" date="2025-08" db="UniProtKB">
        <authorList>
            <consortium name="Ensembl"/>
        </authorList>
    </citation>
    <scope>IDENTIFICATION</scope>
</reference>
<evidence type="ECO:0000313" key="2">
    <source>
        <dbReference type="Proteomes" id="UP000472273"/>
    </source>
</evidence>